<proteinExistence type="predicted"/>
<comment type="caution">
    <text evidence="2">The sequence shown here is derived from an EMBL/GenBank/DDBJ whole genome shotgun (WGS) entry which is preliminary data.</text>
</comment>
<dbReference type="InterPro" id="IPR051532">
    <property type="entry name" value="Ester_Hydrolysis_Enzymes"/>
</dbReference>
<sequence length="189" mass="21624">MNIHLTGDSLMARYEGCTQPMINEKLKELDRELSITNTAHPGDNTADLLARIKIEILTGKKADKIFILIGTNDLAINKQLTIEQFKDNLVESIKLLCTVYKLNEIYFITPPPVDEQKQRYRTNQIVQEYTLVMKKVVKEEHCNVLDLYQEFINYSQLSVNELLHGMLDDGLHFGQVGYLILARTIAAVL</sequence>
<dbReference type="EMBL" id="AZDX01000002">
    <property type="protein sequence ID" value="KRL08177.1"/>
    <property type="molecule type" value="Genomic_DNA"/>
</dbReference>
<accession>A0A0R1MKE9</accession>
<protein>
    <submittedName>
        <fullName evidence="2">Esterase</fullName>
    </submittedName>
</protein>
<dbReference type="Pfam" id="PF13472">
    <property type="entry name" value="Lipase_GDSL_2"/>
    <property type="match status" value="1"/>
</dbReference>
<dbReference type="GeneID" id="98310311"/>
<organism evidence="2 3">
    <name type="scientific">Liquorilactobacillus hordei DSM 19519</name>
    <dbReference type="NCBI Taxonomy" id="1423759"/>
    <lineage>
        <taxon>Bacteria</taxon>
        <taxon>Bacillati</taxon>
        <taxon>Bacillota</taxon>
        <taxon>Bacilli</taxon>
        <taxon>Lactobacillales</taxon>
        <taxon>Lactobacillaceae</taxon>
        <taxon>Liquorilactobacillus</taxon>
    </lineage>
</organism>
<dbReference type="GO" id="GO:0004622">
    <property type="term" value="F:phosphatidylcholine lysophospholipase activity"/>
    <property type="evidence" value="ECO:0007669"/>
    <property type="project" value="TreeGrafter"/>
</dbReference>
<gene>
    <name evidence="2" type="ORF">FC92_GL000692</name>
</gene>
<dbReference type="PANTHER" id="PTHR30383">
    <property type="entry name" value="THIOESTERASE 1/PROTEASE 1/LYSOPHOSPHOLIPASE L1"/>
    <property type="match status" value="1"/>
</dbReference>
<name>A0A0R1MKE9_9LACO</name>
<dbReference type="Proteomes" id="UP000051448">
    <property type="component" value="Unassembled WGS sequence"/>
</dbReference>
<evidence type="ECO:0000313" key="2">
    <source>
        <dbReference type="EMBL" id="KRL08177.1"/>
    </source>
</evidence>
<dbReference type="STRING" id="1423759.FC92_GL000692"/>
<dbReference type="SUPFAM" id="SSF52266">
    <property type="entry name" value="SGNH hydrolase"/>
    <property type="match status" value="1"/>
</dbReference>
<dbReference type="PATRIC" id="fig|1423759.3.peg.732"/>
<evidence type="ECO:0000259" key="1">
    <source>
        <dbReference type="Pfam" id="PF13472"/>
    </source>
</evidence>
<dbReference type="InterPro" id="IPR036514">
    <property type="entry name" value="SGNH_hydro_sf"/>
</dbReference>
<evidence type="ECO:0000313" key="3">
    <source>
        <dbReference type="Proteomes" id="UP000051448"/>
    </source>
</evidence>
<dbReference type="OrthoDB" id="388542at2"/>
<keyword evidence="3" id="KW-1185">Reference proteome</keyword>
<reference evidence="2 3" key="1">
    <citation type="journal article" date="2015" name="Genome Announc.">
        <title>Expanding the biotechnology potential of lactobacilli through comparative genomics of 213 strains and associated genera.</title>
        <authorList>
            <person name="Sun Z."/>
            <person name="Harris H.M."/>
            <person name="McCann A."/>
            <person name="Guo C."/>
            <person name="Argimon S."/>
            <person name="Zhang W."/>
            <person name="Yang X."/>
            <person name="Jeffery I.B."/>
            <person name="Cooney J.C."/>
            <person name="Kagawa T.F."/>
            <person name="Liu W."/>
            <person name="Song Y."/>
            <person name="Salvetti E."/>
            <person name="Wrobel A."/>
            <person name="Rasinkangas P."/>
            <person name="Parkhill J."/>
            <person name="Rea M.C."/>
            <person name="O'Sullivan O."/>
            <person name="Ritari J."/>
            <person name="Douillard F.P."/>
            <person name="Paul Ross R."/>
            <person name="Yang R."/>
            <person name="Briner A.E."/>
            <person name="Felis G.E."/>
            <person name="de Vos W.M."/>
            <person name="Barrangou R."/>
            <person name="Klaenhammer T.R."/>
            <person name="Caufield P.W."/>
            <person name="Cui Y."/>
            <person name="Zhang H."/>
            <person name="O'Toole P.W."/>
        </authorList>
    </citation>
    <scope>NUCLEOTIDE SEQUENCE [LARGE SCALE GENOMIC DNA]</scope>
    <source>
        <strain evidence="2 3">DSM 19519</strain>
    </source>
</reference>
<dbReference type="AlphaFoldDB" id="A0A0R1MKE9"/>
<dbReference type="PANTHER" id="PTHR30383:SF5">
    <property type="entry name" value="SGNH HYDROLASE-TYPE ESTERASE DOMAIN-CONTAINING PROTEIN"/>
    <property type="match status" value="1"/>
</dbReference>
<dbReference type="InterPro" id="IPR013830">
    <property type="entry name" value="SGNH_hydro"/>
</dbReference>
<dbReference type="RefSeq" id="WP_057868676.1">
    <property type="nucleotide sequence ID" value="NZ_AZDX01000002.1"/>
</dbReference>
<feature type="domain" description="SGNH hydrolase-type esterase" evidence="1">
    <location>
        <begin position="7"/>
        <end position="178"/>
    </location>
</feature>
<dbReference type="Gene3D" id="3.40.50.1110">
    <property type="entry name" value="SGNH hydrolase"/>
    <property type="match status" value="1"/>
</dbReference>